<dbReference type="AlphaFoldDB" id="A0A2I7SH15"/>
<proteinExistence type="predicted"/>
<sequence>MSYYGGFCGFEFTPGQYSAMVAGFEQWHTGYIGNGQTTNTPTAMKITNMDGYDELSWTNGANQTGTLIEYSSDGGTSWNVMLGTLASENKIILSNVLASTNYKLRARHLNSKTYSTILDYTPAANHPEKPLVVNRDLDFLPGIGEFTVANTSINNTSNTNNTFSITTYPTTPEFFTGGTYNATLKIMTNTSGSGGNAFFLIYLDENGDGDFDDPGELKFQNPDNQLKFTVNTSFTVSTNATEGFTRLRVRSTYQSSTASPTFYYNFSETEDYVVKLVKEQPPALADTYNSTTSQVELTWTDPANTSKFDIERSTDGVTFTKIASTTDGTVKNYNDTTVPPNTQVEYRVKKEAGTTYSNVVSINTPNTSTNYCPPMSTLGCENNYGITKLSIPAIGFENDSSGNCGITSAGYSDYYSTKTMNLTPGSTYTINRENTGYGPQGYFAVFLDSNQDGTFNYTVANQSSASIQITIPADATNGETRIRFRSYFNPITDACADANFGETEDYKVIISGGKESPVINAMANNATDTSLDLSWDIPSGASPTGFQINSSTDGTTFAPLTSLGASIRSYKASGLTINTKYYFQIIATGSQNSDPKLVWGTTTGALEVEDIMAQSVKIYPNPSTKGKIHIKTTKALNSIKILDLRGALIKEIKNLKLNTQNEYIIENLSKGFNILLLNAEGQNIVKKVIIN</sequence>
<dbReference type="InterPro" id="IPR045474">
    <property type="entry name" value="GEVED"/>
</dbReference>
<dbReference type="Gene3D" id="2.60.40.10">
    <property type="entry name" value="Immunoglobulins"/>
    <property type="match status" value="2"/>
</dbReference>
<reference evidence="4" key="1">
    <citation type="submission" date="2018-01" db="EMBL/GenBank/DDBJ databases">
        <title>Complete genome of Tamlana sp. UJ94.</title>
        <authorList>
            <person name="Jung J."/>
            <person name="Chung D."/>
            <person name="Bae S.S."/>
            <person name="Baek K."/>
        </authorList>
    </citation>
    <scope>NUCLEOTIDE SEQUENCE [LARGE SCALE GENOMIC DNA]</scope>
    <source>
        <strain evidence="4">UJ94</strain>
    </source>
</reference>
<organism evidence="3 4">
    <name type="scientific">Pseudotamlana carrageenivorans</name>
    <dbReference type="NCBI Taxonomy" id="2069432"/>
    <lineage>
        <taxon>Bacteria</taxon>
        <taxon>Pseudomonadati</taxon>
        <taxon>Bacteroidota</taxon>
        <taxon>Flavobacteriia</taxon>
        <taxon>Flavobacteriales</taxon>
        <taxon>Flavobacteriaceae</taxon>
        <taxon>Pseudotamlana</taxon>
    </lineage>
</organism>
<evidence type="ECO:0000313" key="3">
    <source>
        <dbReference type="EMBL" id="AUS05192.1"/>
    </source>
</evidence>
<dbReference type="InterPro" id="IPR036116">
    <property type="entry name" value="FN3_sf"/>
</dbReference>
<dbReference type="Pfam" id="PF18962">
    <property type="entry name" value="Por_Secre_tail"/>
    <property type="match status" value="1"/>
</dbReference>
<evidence type="ECO:0000313" key="4">
    <source>
        <dbReference type="Proteomes" id="UP000236592"/>
    </source>
</evidence>
<evidence type="ECO:0000259" key="2">
    <source>
        <dbReference type="PROSITE" id="PS50853"/>
    </source>
</evidence>
<feature type="domain" description="Fibronectin type-III" evidence="2">
    <location>
        <begin position="517"/>
        <end position="608"/>
    </location>
</feature>
<name>A0A2I7SH15_9FLAO</name>
<keyword evidence="4" id="KW-1185">Reference proteome</keyword>
<dbReference type="KEGG" id="taj:C1A40_06785"/>
<accession>A0A2I7SH15</accession>
<dbReference type="EMBL" id="CP025938">
    <property type="protein sequence ID" value="AUS05192.1"/>
    <property type="molecule type" value="Genomic_DNA"/>
</dbReference>
<dbReference type="OrthoDB" id="951108at2"/>
<keyword evidence="1" id="KW-0732">Signal</keyword>
<dbReference type="SMART" id="SM00060">
    <property type="entry name" value="FN3"/>
    <property type="match status" value="3"/>
</dbReference>
<dbReference type="NCBIfam" id="TIGR04183">
    <property type="entry name" value="Por_Secre_tail"/>
    <property type="match status" value="1"/>
</dbReference>
<dbReference type="RefSeq" id="WP_102995238.1">
    <property type="nucleotide sequence ID" value="NZ_CP025938.1"/>
</dbReference>
<dbReference type="InterPro" id="IPR026444">
    <property type="entry name" value="Secre_tail"/>
</dbReference>
<dbReference type="SUPFAM" id="SSF49265">
    <property type="entry name" value="Fibronectin type III"/>
    <property type="match status" value="1"/>
</dbReference>
<dbReference type="CDD" id="cd00063">
    <property type="entry name" value="FN3"/>
    <property type="match status" value="1"/>
</dbReference>
<dbReference type="Pfam" id="PF20009">
    <property type="entry name" value="GEVED"/>
    <property type="match status" value="2"/>
</dbReference>
<gene>
    <name evidence="3" type="ORF">C1A40_06785</name>
</gene>
<protein>
    <recommendedName>
        <fullName evidence="2">Fibronectin type-III domain-containing protein</fullName>
    </recommendedName>
</protein>
<dbReference type="Pfam" id="PF00041">
    <property type="entry name" value="fn3"/>
    <property type="match status" value="1"/>
</dbReference>
<evidence type="ECO:0000256" key="1">
    <source>
        <dbReference type="ARBA" id="ARBA00022729"/>
    </source>
</evidence>
<dbReference type="InterPro" id="IPR013783">
    <property type="entry name" value="Ig-like_fold"/>
</dbReference>
<dbReference type="PROSITE" id="PS50853">
    <property type="entry name" value="FN3"/>
    <property type="match status" value="1"/>
</dbReference>
<dbReference type="InterPro" id="IPR003961">
    <property type="entry name" value="FN3_dom"/>
</dbReference>
<dbReference type="Proteomes" id="UP000236592">
    <property type="component" value="Chromosome"/>
</dbReference>